<keyword evidence="11" id="KW-0732">Signal</keyword>
<evidence type="ECO:0000256" key="7">
    <source>
        <dbReference type="ARBA" id="ARBA00023033"/>
    </source>
</evidence>
<dbReference type="InterPro" id="IPR001128">
    <property type="entry name" value="Cyt_P450"/>
</dbReference>
<dbReference type="InterPro" id="IPR002401">
    <property type="entry name" value="Cyt_P450_E_grp-I"/>
</dbReference>
<organism evidence="12 13">
    <name type="scientific">Aspergillus tanneri</name>
    <dbReference type="NCBI Taxonomy" id="1220188"/>
    <lineage>
        <taxon>Eukaryota</taxon>
        <taxon>Fungi</taxon>
        <taxon>Dikarya</taxon>
        <taxon>Ascomycota</taxon>
        <taxon>Pezizomycotina</taxon>
        <taxon>Eurotiomycetes</taxon>
        <taxon>Eurotiomycetidae</taxon>
        <taxon>Eurotiales</taxon>
        <taxon>Aspergillaceae</taxon>
        <taxon>Aspergillus</taxon>
        <taxon>Aspergillus subgen. Circumdati</taxon>
    </lineage>
</organism>
<evidence type="ECO:0000256" key="6">
    <source>
        <dbReference type="ARBA" id="ARBA00023004"/>
    </source>
</evidence>
<dbReference type="GeneID" id="54334196"/>
<feature type="binding site" description="axial binding residue" evidence="8">
    <location>
        <position position="439"/>
    </location>
    <ligand>
        <name>heme</name>
        <dbReference type="ChEBI" id="CHEBI:30413"/>
    </ligand>
    <ligandPart>
        <name>Fe</name>
        <dbReference type="ChEBI" id="CHEBI:18248"/>
    </ligandPart>
</feature>
<dbReference type="PANTHER" id="PTHR46300:SF7">
    <property type="entry name" value="P450, PUTATIVE (EUROFUNG)-RELATED"/>
    <property type="match status" value="1"/>
</dbReference>
<dbReference type="Gene3D" id="1.10.630.10">
    <property type="entry name" value="Cytochrome P450"/>
    <property type="match status" value="1"/>
</dbReference>
<dbReference type="Proteomes" id="UP000324241">
    <property type="component" value="Unassembled WGS sequence"/>
</dbReference>
<evidence type="ECO:0000256" key="3">
    <source>
        <dbReference type="ARBA" id="ARBA00022617"/>
    </source>
</evidence>
<dbReference type="RefSeq" id="XP_033421912.1">
    <property type="nucleotide sequence ID" value="XM_033576057.1"/>
</dbReference>
<evidence type="ECO:0008006" key="14">
    <source>
        <dbReference type="Google" id="ProtNLM"/>
    </source>
</evidence>
<dbReference type="OrthoDB" id="2789670at2759"/>
<evidence type="ECO:0000256" key="8">
    <source>
        <dbReference type="PIRSR" id="PIRSR602401-1"/>
    </source>
</evidence>
<evidence type="ECO:0000256" key="9">
    <source>
        <dbReference type="RuleBase" id="RU000461"/>
    </source>
</evidence>
<dbReference type="PRINTS" id="PR00463">
    <property type="entry name" value="EP450I"/>
</dbReference>
<dbReference type="InterPro" id="IPR017972">
    <property type="entry name" value="Cyt_P450_CS"/>
</dbReference>
<keyword evidence="3 8" id="KW-0349">Heme</keyword>
<dbReference type="EMBL" id="QUQM01000008">
    <property type="protein sequence ID" value="KAA8642550.1"/>
    <property type="molecule type" value="Genomic_DNA"/>
</dbReference>
<feature type="chain" id="PRO_5024391521" description="O-methylsterigmatocystin oxidoreductase" evidence="11">
    <location>
        <begin position="23"/>
        <end position="526"/>
    </location>
</feature>
<protein>
    <recommendedName>
        <fullName evidence="14">O-methylsterigmatocystin oxidoreductase</fullName>
    </recommendedName>
</protein>
<dbReference type="GO" id="GO:0016705">
    <property type="term" value="F:oxidoreductase activity, acting on paired donors, with incorporation or reduction of molecular oxygen"/>
    <property type="evidence" value="ECO:0007669"/>
    <property type="project" value="InterPro"/>
</dbReference>
<keyword evidence="7 9" id="KW-0503">Monooxygenase</keyword>
<gene>
    <name evidence="12" type="ORF">ATNIH1004_011495</name>
</gene>
<sequence>MIAKFILALVVLCLFKWLLTRSRQPPAPLPPGPRPMPIIGNINDLPPHNCQDWMHWYKHKALYGPISSLTVFGQTLVILNEARLANELLEKRSAVHSSRPRMQFAKMAGWENFISVQQYTDPRFRLTRKVLQQQIGSNASVSRFDNIQDVESRRFLLRVCNSPGDLIRHIRKEAGAIILKITYGYTVEPHSRDPLVDLADKAMAEFAESIPSGTWMVDLVPILKHLPAWCPGAGFVRTARAYKETVTEMSSKPYLFVKQQMLQHGAQPSVLSSLLSDSLVQAGSEEENVMKWSTAAMYAGGADTTVSTITSFFLAMMLYPEAQKRAQAEIDSIVGTDRLPDYEDRDNLPYVNALVKELLRWHPVAPMAAAHMSIQDDMCEGYFIPRGSLILPNVWSFTHDPAVYPEPSVFKPERFIESPEHPAEPDPRYLSFGFGRRVCPGRNLAVSNVFLTVARCLAVFDVTHVVRDGKKVSIEPNFSPGAISHPMPFEVSIKPRSEEHERIIRSVEKEHPWEKSQAEELRNLQS</sequence>
<dbReference type="GO" id="GO:0005506">
    <property type="term" value="F:iron ion binding"/>
    <property type="evidence" value="ECO:0007669"/>
    <property type="project" value="InterPro"/>
</dbReference>
<dbReference type="CDD" id="cd11065">
    <property type="entry name" value="CYP64-like"/>
    <property type="match status" value="1"/>
</dbReference>
<comment type="caution">
    <text evidence="12">The sequence shown here is derived from an EMBL/GenBank/DDBJ whole genome shotgun (WGS) entry which is preliminary data.</text>
</comment>
<name>A0A5M9MAT3_9EURO</name>
<dbReference type="GO" id="GO:0004497">
    <property type="term" value="F:monooxygenase activity"/>
    <property type="evidence" value="ECO:0007669"/>
    <property type="project" value="UniProtKB-KW"/>
</dbReference>
<evidence type="ECO:0000256" key="2">
    <source>
        <dbReference type="ARBA" id="ARBA00010617"/>
    </source>
</evidence>
<dbReference type="SUPFAM" id="SSF48264">
    <property type="entry name" value="Cytochrome P450"/>
    <property type="match status" value="1"/>
</dbReference>
<evidence type="ECO:0000313" key="12">
    <source>
        <dbReference type="EMBL" id="KAA8642550.1"/>
    </source>
</evidence>
<dbReference type="AlphaFoldDB" id="A0A5M9MAT3"/>
<evidence type="ECO:0000313" key="13">
    <source>
        <dbReference type="Proteomes" id="UP000324241"/>
    </source>
</evidence>
<dbReference type="InterPro" id="IPR036396">
    <property type="entry name" value="Cyt_P450_sf"/>
</dbReference>
<comment type="cofactor">
    <cofactor evidence="1 8">
        <name>heme</name>
        <dbReference type="ChEBI" id="CHEBI:30413"/>
    </cofactor>
</comment>
<dbReference type="VEuPathDB" id="FungiDB:EYZ11_004511"/>
<feature type="signal peptide" evidence="11">
    <location>
        <begin position="1"/>
        <end position="22"/>
    </location>
</feature>
<feature type="region of interest" description="Disordered" evidence="10">
    <location>
        <begin position="506"/>
        <end position="526"/>
    </location>
</feature>
<accession>A0A5M9MAT3</accession>
<dbReference type="PANTHER" id="PTHR46300">
    <property type="entry name" value="P450, PUTATIVE (EUROFUNG)-RELATED-RELATED"/>
    <property type="match status" value="1"/>
</dbReference>
<comment type="similarity">
    <text evidence="2 9">Belongs to the cytochrome P450 family.</text>
</comment>
<evidence type="ECO:0000256" key="11">
    <source>
        <dbReference type="SAM" id="SignalP"/>
    </source>
</evidence>
<evidence type="ECO:0000256" key="5">
    <source>
        <dbReference type="ARBA" id="ARBA00023002"/>
    </source>
</evidence>
<dbReference type="Pfam" id="PF00067">
    <property type="entry name" value="p450"/>
    <property type="match status" value="1"/>
</dbReference>
<dbReference type="PRINTS" id="PR00385">
    <property type="entry name" value="P450"/>
</dbReference>
<proteinExistence type="inferred from homology"/>
<evidence type="ECO:0000256" key="4">
    <source>
        <dbReference type="ARBA" id="ARBA00022723"/>
    </source>
</evidence>
<keyword evidence="6 8" id="KW-0408">Iron</keyword>
<dbReference type="PROSITE" id="PS00086">
    <property type="entry name" value="CYTOCHROME_P450"/>
    <property type="match status" value="1"/>
</dbReference>
<dbReference type="InterPro" id="IPR050364">
    <property type="entry name" value="Cytochrome_P450_fung"/>
</dbReference>
<keyword evidence="4 8" id="KW-0479">Metal-binding</keyword>
<evidence type="ECO:0000256" key="10">
    <source>
        <dbReference type="SAM" id="MobiDB-lite"/>
    </source>
</evidence>
<keyword evidence="5 9" id="KW-0560">Oxidoreductase</keyword>
<reference evidence="12 13" key="1">
    <citation type="submission" date="2019-08" db="EMBL/GenBank/DDBJ databases">
        <title>The genome sequence of a newly discovered highly antifungal drug resistant Aspergillus species, Aspergillus tanneri NIH 1004.</title>
        <authorList>
            <person name="Mounaud S."/>
            <person name="Singh I."/>
            <person name="Joardar V."/>
            <person name="Pakala S."/>
            <person name="Pakala S."/>
            <person name="Venepally P."/>
            <person name="Chung J.K."/>
            <person name="Losada L."/>
            <person name="Nierman W.C."/>
        </authorList>
    </citation>
    <scope>NUCLEOTIDE SEQUENCE [LARGE SCALE GENOMIC DNA]</scope>
    <source>
        <strain evidence="12 13">NIH1004</strain>
    </source>
</reference>
<evidence type="ECO:0000256" key="1">
    <source>
        <dbReference type="ARBA" id="ARBA00001971"/>
    </source>
</evidence>
<dbReference type="GO" id="GO:0020037">
    <property type="term" value="F:heme binding"/>
    <property type="evidence" value="ECO:0007669"/>
    <property type="project" value="InterPro"/>
</dbReference>